<name>A0A1K2F6W6_STRAR</name>
<reference evidence="2 3" key="1">
    <citation type="submission" date="2016-11" db="EMBL/GenBank/DDBJ databases">
        <authorList>
            <person name="Jaros S."/>
            <person name="Januszkiewicz K."/>
            <person name="Wedrychowicz H."/>
        </authorList>
    </citation>
    <scope>NUCLEOTIDE SEQUENCE [LARGE SCALE GENOMIC DNA]</scope>
    <source>
        <strain evidence="2 3">OK807</strain>
    </source>
</reference>
<accession>A0A1K2F6W6</accession>
<gene>
    <name evidence="2" type="ORF">SAMN02787144_103643</name>
</gene>
<evidence type="ECO:0000313" key="2">
    <source>
        <dbReference type="EMBL" id="SFY43475.1"/>
    </source>
</evidence>
<organism evidence="2 3">
    <name type="scientific">Streptomyces atratus</name>
    <dbReference type="NCBI Taxonomy" id="1893"/>
    <lineage>
        <taxon>Bacteria</taxon>
        <taxon>Bacillati</taxon>
        <taxon>Actinomycetota</taxon>
        <taxon>Actinomycetes</taxon>
        <taxon>Kitasatosporales</taxon>
        <taxon>Streptomycetaceae</taxon>
        <taxon>Streptomyces</taxon>
    </lineage>
</organism>
<dbReference type="EMBL" id="FPJO01000036">
    <property type="protein sequence ID" value="SFY43475.1"/>
    <property type="molecule type" value="Genomic_DNA"/>
</dbReference>
<feature type="domain" description="DUF397" evidence="1">
    <location>
        <begin position="16"/>
        <end position="68"/>
    </location>
</feature>
<dbReference type="Pfam" id="PF04149">
    <property type="entry name" value="DUF397"/>
    <property type="match status" value="1"/>
</dbReference>
<evidence type="ECO:0000259" key="1">
    <source>
        <dbReference type="Pfam" id="PF04149"/>
    </source>
</evidence>
<sequence length="74" mass="7779">MRSINHTVTDARALTGWFKSSYSGGSNGDCLEAARGYTTVPVRDSKAPSGPAVVFSPVGWSSFVEAIKDGRLSA</sequence>
<dbReference type="OrthoDB" id="4570646at2"/>
<evidence type="ECO:0000313" key="3">
    <source>
        <dbReference type="Proteomes" id="UP000181909"/>
    </source>
</evidence>
<dbReference type="RefSeq" id="WP_072489169.1">
    <property type="nucleotide sequence ID" value="NZ_CP108276.1"/>
</dbReference>
<dbReference type="AlphaFoldDB" id="A0A1K2F6W6"/>
<dbReference type="InterPro" id="IPR007278">
    <property type="entry name" value="DUF397"/>
</dbReference>
<dbReference type="STRING" id="1893.SAMN02787144_103643"/>
<protein>
    <recommendedName>
        <fullName evidence="1">DUF397 domain-containing protein</fullName>
    </recommendedName>
</protein>
<proteinExistence type="predicted"/>
<dbReference type="Proteomes" id="UP000181909">
    <property type="component" value="Unassembled WGS sequence"/>
</dbReference>